<dbReference type="Pfam" id="PF00528">
    <property type="entry name" value="BPD_transp_1"/>
    <property type="match status" value="1"/>
</dbReference>
<dbReference type="RefSeq" id="WP_182986957.1">
    <property type="nucleotide sequence ID" value="NZ_JABEQD010000010.1"/>
</dbReference>
<feature type="transmembrane region" description="Helical" evidence="7">
    <location>
        <begin position="190"/>
        <end position="214"/>
    </location>
</feature>
<gene>
    <name evidence="9" type="ORF">HLH36_13950</name>
</gene>
<dbReference type="PANTHER" id="PTHR30151">
    <property type="entry name" value="ALKANE SULFONATE ABC TRANSPORTER-RELATED, MEMBRANE SUBUNIT"/>
    <property type="match status" value="1"/>
</dbReference>
<feature type="domain" description="ABC transmembrane type-1" evidence="8">
    <location>
        <begin position="59"/>
        <end position="250"/>
    </location>
</feature>
<accession>A0A7W4IUR3</accession>
<evidence type="ECO:0000259" key="8">
    <source>
        <dbReference type="PROSITE" id="PS50928"/>
    </source>
</evidence>
<keyword evidence="5 7" id="KW-1133">Transmembrane helix</keyword>
<evidence type="ECO:0000256" key="1">
    <source>
        <dbReference type="ARBA" id="ARBA00004651"/>
    </source>
</evidence>
<keyword evidence="10" id="KW-1185">Reference proteome</keyword>
<proteinExistence type="inferred from homology"/>
<dbReference type="SUPFAM" id="SSF161098">
    <property type="entry name" value="MetI-like"/>
    <property type="match status" value="1"/>
</dbReference>
<dbReference type="Proteomes" id="UP000559860">
    <property type="component" value="Unassembled WGS sequence"/>
</dbReference>
<keyword evidence="4 7" id="KW-0812">Transmembrane</keyword>
<organism evidence="9 10">
    <name type="scientific">Gluconacetobacter aggeris</name>
    <dbReference type="NCBI Taxonomy" id="1286186"/>
    <lineage>
        <taxon>Bacteria</taxon>
        <taxon>Pseudomonadati</taxon>
        <taxon>Pseudomonadota</taxon>
        <taxon>Alphaproteobacteria</taxon>
        <taxon>Acetobacterales</taxon>
        <taxon>Acetobacteraceae</taxon>
        <taxon>Gluconacetobacter</taxon>
    </lineage>
</organism>
<keyword evidence="2 7" id="KW-0813">Transport</keyword>
<keyword evidence="3" id="KW-1003">Cell membrane</keyword>
<dbReference type="InterPro" id="IPR035906">
    <property type="entry name" value="MetI-like_sf"/>
</dbReference>
<evidence type="ECO:0000256" key="2">
    <source>
        <dbReference type="ARBA" id="ARBA00022448"/>
    </source>
</evidence>
<reference evidence="9 10" key="1">
    <citation type="submission" date="2020-04" db="EMBL/GenBank/DDBJ databases">
        <title>Description of novel Gluconacetobacter.</title>
        <authorList>
            <person name="Sombolestani A."/>
        </authorList>
    </citation>
    <scope>NUCLEOTIDE SEQUENCE [LARGE SCALE GENOMIC DNA]</scope>
    <source>
        <strain evidence="9 10">LMG 27801</strain>
    </source>
</reference>
<feature type="transmembrane region" description="Helical" evidence="7">
    <location>
        <begin position="226"/>
        <end position="246"/>
    </location>
</feature>
<evidence type="ECO:0000256" key="3">
    <source>
        <dbReference type="ARBA" id="ARBA00022475"/>
    </source>
</evidence>
<dbReference type="GO" id="GO:0055085">
    <property type="term" value="P:transmembrane transport"/>
    <property type="evidence" value="ECO:0007669"/>
    <property type="project" value="InterPro"/>
</dbReference>
<sequence length="258" mass="27040">MTVSPRAIAVAAPIAVGVLVLLAWQAACRLWHIPPYLMPAPTDIGASLAANGPALLHALRSTLAVTMAALAISVAGGVLSAFLLVQSRLIETSLMPYVIIMQVTPIVAIAPLIIILVKATMPALVVCATLIAIFPIISNTLQGLRSVDPGLESFFRMHKASRLQMLLRLRIPSALPMFMAGLRISSGLALVGAVVAEFVAGTGGSSAGLAYEILQSGFQMDIPRMFAALALITVAGLVLYGATAALQRLVLRRWQAQG</sequence>
<dbReference type="Gene3D" id="1.10.3720.10">
    <property type="entry name" value="MetI-like"/>
    <property type="match status" value="1"/>
</dbReference>
<feature type="transmembrane region" description="Helical" evidence="7">
    <location>
        <begin position="7"/>
        <end position="27"/>
    </location>
</feature>
<dbReference type="EMBL" id="JABEQD010000010">
    <property type="protein sequence ID" value="MBB2169441.1"/>
    <property type="molecule type" value="Genomic_DNA"/>
</dbReference>
<dbReference type="InterPro" id="IPR000515">
    <property type="entry name" value="MetI-like"/>
</dbReference>
<name>A0A7W4IUR3_9PROT</name>
<feature type="transmembrane region" description="Helical" evidence="7">
    <location>
        <begin position="97"/>
        <end position="117"/>
    </location>
</feature>
<protein>
    <submittedName>
        <fullName evidence="9">ABC transporter permease</fullName>
    </submittedName>
</protein>
<dbReference type="PROSITE" id="PS50928">
    <property type="entry name" value="ABC_TM1"/>
    <property type="match status" value="1"/>
</dbReference>
<evidence type="ECO:0000256" key="7">
    <source>
        <dbReference type="RuleBase" id="RU363032"/>
    </source>
</evidence>
<comment type="caution">
    <text evidence="9">The sequence shown here is derived from an EMBL/GenBank/DDBJ whole genome shotgun (WGS) entry which is preliminary data.</text>
</comment>
<dbReference type="GO" id="GO:0005886">
    <property type="term" value="C:plasma membrane"/>
    <property type="evidence" value="ECO:0007669"/>
    <property type="project" value="UniProtKB-SubCell"/>
</dbReference>
<evidence type="ECO:0000313" key="9">
    <source>
        <dbReference type="EMBL" id="MBB2169441.1"/>
    </source>
</evidence>
<comment type="subcellular location">
    <subcellularLocation>
        <location evidence="1 7">Cell membrane</location>
        <topology evidence="1 7">Multi-pass membrane protein</topology>
    </subcellularLocation>
</comment>
<dbReference type="CDD" id="cd06261">
    <property type="entry name" value="TM_PBP2"/>
    <property type="match status" value="1"/>
</dbReference>
<evidence type="ECO:0000256" key="4">
    <source>
        <dbReference type="ARBA" id="ARBA00022692"/>
    </source>
</evidence>
<feature type="transmembrane region" description="Helical" evidence="7">
    <location>
        <begin position="123"/>
        <end position="144"/>
    </location>
</feature>
<keyword evidence="6 7" id="KW-0472">Membrane</keyword>
<evidence type="ECO:0000256" key="5">
    <source>
        <dbReference type="ARBA" id="ARBA00022989"/>
    </source>
</evidence>
<evidence type="ECO:0000256" key="6">
    <source>
        <dbReference type="ARBA" id="ARBA00023136"/>
    </source>
</evidence>
<dbReference type="AlphaFoldDB" id="A0A7W4IUR3"/>
<feature type="transmembrane region" description="Helical" evidence="7">
    <location>
        <begin position="63"/>
        <end position="85"/>
    </location>
</feature>
<evidence type="ECO:0000313" key="10">
    <source>
        <dbReference type="Proteomes" id="UP000559860"/>
    </source>
</evidence>
<dbReference type="PANTHER" id="PTHR30151:SF41">
    <property type="entry name" value="ABC TRANSPORTER PERMEASE PROTEIN"/>
    <property type="match status" value="1"/>
</dbReference>
<comment type="similarity">
    <text evidence="7">Belongs to the binding-protein-dependent transport system permease family.</text>
</comment>